<comment type="caution">
    <text evidence="1">The sequence shown here is derived from an EMBL/GenBank/DDBJ whole genome shotgun (WGS) entry which is preliminary data.</text>
</comment>
<accession>A0ABS8TN15</accession>
<dbReference type="EMBL" id="JACEIK010001745">
    <property type="protein sequence ID" value="MCD7471909.1"/>
    <property type="molecule type" value="Genomic_DNA"/>
</dbReference>
<reference evidence="1 2" key="1">
    <citation type="journal article" date="2021" name="BMC Genomics">
        <title>Datura genome reveals duplications of psychoactive alkaloid biosynthetic genes and high mutation rate following tissue culture.</title>
        <authorList>
            <person name="Rajewski A."/>
            <person name="Carter-House D."/>
            <person name="Stajich J."/>
            <person name="Litt A."/>
        </authorList>
    </citation>
    <scope>NUCLEOTIDE SEQUENCE [LARGE SCALE GENOMIC DNA]</scope>
    <source>
        <strain evidence="1">AR-01</strain>
    </source>
</reference>
<sequence length="62" mass="7410">FIKIPDFTRLTLLFYHIDQRYDPYIARLLRIFLDFEHNLLTIQPELKFTHSTSTSSLPVAKN</sequence>
<evidence type="ECO:0000313" key="1">
    <source>
        <dbReference type="EMBL" id="MCD7471909.1"/>
    </source>
</evidence>
<proteinExistence type="predicted"/>
<evidence type="ECO:0000313" key="2">
    <source>
        <dbReference type="Proteomes" id="UP000823775"/>
    </source>
</evidence>
<protein>
    <submittedName>
        <fullName evidence="1">Uncharacterized protein</fullName>
    </submittedName>
</protein>
<feature type="non-terminal residue" evidence="1">
    <location>
        <position position="1"/>
    </location>
</feature>
<name>A0ABS8TN15_DATST</name>
<organism evidence="1 2">
    <name type="scientific">Datura stramonium</name>
    <name type="common">Jimsonweed</name>
    <name type="synonym">Common thornapple</name>
    <dbReference type="NCBI Taxonomy" id="4076"/>
    <lineage>
        <taxon>Eukaryota</taxon>
        <taxon>Viridiplantae</taxon>
        <taxon>Streptophyta</taxon>
        <taxon>Embryophyta</taxon>
        <taxon>Tracheophyta</taxon>
        <taxon>Spermatophyta</taxon>
        <taxon>Magnoliopsida</taxon>
        <taxon>eudicotyledons</taxon>
        <taxon>Gunneridae</taxon>
        <taxon>Pentapetalae</taxon>
        <taxon>asterids</taxon>
        <taxon>lamiids</taxon>
        <taxon>Solanales</taxon>
        <taxon>Solanaceae</taxon>
        <taxon>Solanoideae</taxon>
        <taxon>Datureae</taxon>
        <taxon>Datura</taxon>
    </lineage>
</organism>
<gene>
    <name evidence="1" type="ORF">HAX54_012703</name>
</gene>
<dbReference type="Proteomes" id="UP000823775">
    <property type="component" value="Unassembled WGS sequence"/>
</dbReference>
<keyword evidence="2" id="KW-1185">Reference proteome</keyword>